<evidence type="ECO:0000256" key="5">
    <source>
        <dbReference type="SAM" id="MobiDB-lite"/>
    </source>
</evidence>
<dbReference type="Proteomes" id="UP000034196">
    <property type="component" value="Unassembled WGS sequence"/>
</dbReference>
<keyword evidence="3" id="KW-0378">Hydrolase</keyword>
<name>A0A1J4P4R1_9ACTN</name>
<keyword evidence="2" id="KW-0677">Repeat</keyword>
<dbReference type="InterPro" id="IPR006311">
    <property type="entry name" value="TAT_signal"/>
</dbReference>
<dbReference type="InterPro" id="IPR028994">
    <property type="entry name" value="Integrin_alpha_N"/>
</dbReference>
<dbReference type="PANTHER" id="PTHR23221:SF7">
    <property type="entry name" value="PHOSPHATIDYLINOSITOL-GLYCAN-SPECIFIC PHOSPHOLIPASE D"/>
    <property type="match status" value="1"/>
</dbReference>
<dbReference type="AlphaFoldDB" id="A0A1J4P4R1"/>
<dbReference type="InterPro" id="IPR013517">
    <property type="entry name" value="FG-GAP"/>
</dbReference>
<dbReference type="InterPro" id="IPR013519">
    <property type="entry name" value="Int_alpha_beta-p"/>
</dbReference>
<dbReference type="EMBL" id="LAVA02000003">
    <property type="protein sequence ID" value="OIJ69603.1"/>
    <property type="molecule type" value="Genomic_DNA"/>
</dbReference>
<dbReference type="GO" id="GO:0016787">
    <property type="term" value="F:hydrolase activity"/>
    <property type="evidence" value="ECO:0007669"/>
    <property type="project" value="UniProtKB-KW"/>
</dbReference>
<dbReference type="GO" id="GO:0007155">
    <property type="term" value="P:cell adhesion"/>
    <property type="evidence" value="ECO:0007669"/>
    <property type="project" value="InterPro"/>
</dbReference>
<accession>A0A1J4P4R1</accession>
<dbReference type="Pfam" id="PF13517">
    <property type="entry name" value="FG-GAP_3"/>
    <property type="match status" value="1"/>
</dbReference>
<evidence type="ECO:0000256" key="3">
    <source>
        <dbReference type="ARBA" id="ARBA00022801"/>
    </source>
</evidence>
<feature type="chain" id="PRO_5009631541" description="Integrin-like protein" evidence="6">
    <location>
        <begin position="38"/>
        <end position="476"/>
    </location>
</feature>
<organism evidence="7 8">
    <name type="scientific">Streptomyces mangrovisoli</name>
    <dbReference type="NCBI Taxonomy" id="1428628"/>
    <lineage>
        <taxon>Bacteria</taxon>
        <taxon>Bacillati</taxon>
        <taxon>Actinomycetota</taxon>
        <taxon>Actinomycetes</taxon>
        <taxon>Kitasatosporales</taxon>
        <taxon>Streptomycetaceae</taxon>
        <taxon>Streptomyces</taxon>
    </lineage>
</organism>
<dbReference type="GO" id="GO:0008305">
    <property type="term" value="C:integrin complex"/>
    <property type="evidence" value="ECO:0007669"/>
    <property type="project" value="InterPro"/>
</dbReference>
<dbReference type="PROSITE" id="PS51470">
    <property type="entry name" value="FG_GAP"/>
    <property type="match status" value="2"/>
</dbReference>
<sequence>MYQGPIPGVSVPHRIRRRSVLGCAALAALLTAPVVLAAPASAATTTPVIDFNGDGYADLAISAPNATVSGVADAGYLSIVYGSSAGADTAHAKVITRATAGVPGDVLQYDTFGSWTAARDLDEDGYTDLVVGGYHTPVVLWGSAQGLREGAALSGTTYQVGAGDINGDGHADVVANTGGALEVRFGPFTRAGVPASTDTLAFDDEDGPQGFTVGDVTGDGKDDVVTQHGFEEMQYMSRLYKGTSTGLSKTFQSSGYYTVGGIIADVNKDGYGDFIARQVSHVSETKEYDAGDVRVVYGSASGFSSRTQKINQETPGVPGVGETGDGDTKYGDQFGYSLAAGDVTGDGYPDIAVGVPGEGIGSVREAGAVVLLKGGPSGLTGTGAQAFNQSTSGVPGASEKGDNFGASVLLADVNANHRADLAVGAPQEDGTYQNSGAVWLLRGSKTGLTTTNITSFGPSALHAPEAGARFGDTFAR</sequence>
<keyword evidence="1 6" id="KW-0732">Signal</keyword>
<evidence type="ECO:0000256" key="4">
    <source>
        <dbReference type="ARBA" id="ARBA00023180"/>
    </source>
</evidence>
<evidence type="ECO:0000256" key="1">
    <source>
        <dbReference type="ARBA" id="ARBA00022729"/>
    </source>
</evidence>
<comment type="caution">
    <text evidence="7">The sequence shown here is derived from an EMBL/GenBank/DDBJ whole genome shotgun (WGS) entry which is preliminary data.</text>
</comment>
<gene>
    <name evidence="7" type="ORF">WN71_001615</name>
</gene>
<dbReference type="Gene3D" id="2.130.10.130">
    <property type="entry name" value="Integrin alpha, N-terminal"/>
    <property type="match status" value="3"/>
</dbReference>
<evidence type="ECO:0008006" key="9">
    <source>
        <dbReference type="Google" id="ProtNLM"/>
    </source>
</evidence>
<evidence type="ECO:0000256" key="2">
    <source>
        <dbReference type="ARBA" id="ARBA00022737"/>
    </source>
</evidence>
<keyword evidence="4" id="KW-0325">Glycoprotein</keyword>
<dbReference type="SUPFAM" id="SSF69318">
    <property type="entry name" value="Integrin alpha N-terminal domain"/>
    <property type="match status" value="1"/>
</dbReference>
<protein>
    <recommendedName>
        <fullName evidence="9">Integrin-like protein</fullName>
    </recommendedName>
</protein>
<dbReference type="SMART" id="SM00191">
    <property type="entry name" value="Int_alpha"/>
    <property type="match status" value="4"/>
</dbReference>
<evidence type="ECO:0000313" key="8">
    <source>
        <dbReference type="Proteomes" id="UP000034196"/>
    </source>
</evidence>
<proteinExistence type="predicted"/>
<feature type="signal peptide" evidence="6">
    <location>
        <begin position="1"/>
        <end position="37"/>
    </location>
</feature>
<dbReference type="PANTHER" id="PTHR23221">
    <property type="entry name" value="GLYCOSYLPHOSPHATIDYLINOSITOL PHOSPHOLIPASE D"/>
    <property type="match status" value="1"/>
</dbReference>
<dbReference type="PRINTS" id="PR01185">
    <property type="entry name" value="INTEGRINA"/>
</dbReference>
<evidence type="ECO:0000313" key="7">
    <source>
        <dbReference type="EMBL" id="OIJ69603.1"/>
    </source>
</evidence>
<reference evidence="7" key="1">
    <citation type="submission" date="2016-10" db="EMBL/GenBank/DDBJ databases">
        <title>Genome sequence of Streptomyces mangrovisoli MUSC 149.</title>
        <authorList>
            <person name="Lee L.-H."/>
            <person name="Ser H.-L."/>
        </authorList>
    </citation>
    <scope>NUCLEOTIDE SEQUENCE [LARGE SCALE GENOMIC DNA]</scope>
    <source>
        <strain evidence="7">MUSC 149</strain>
    </source>
</reference>
<dbReference type="InterPro" id="IPR000413">
    <property type="entry name" value="Integrin_alpha"/>
</dbReference>
<dbReference type="PROSITE" id="PS51318">
    <property type="entry name" value="TAT"/>
    <property type="match status" value="1"/>
</dbReference>
<dbReference type="Pfam" id="PF01839">
    <property type="entry name" value="FG-GAP"/>
    <property type="match status" value="3"/>
</dbReference>
<keyword evidence="8" id="KW-1185">Reference proteome</keyword>
<feature type="region of interest" description="Disordered" evidence="5">
    <location>
        <begin position="306"/>
        <end position="328"/>
    </location>
</feature>
<dbReference type="STRING" id="1428628.WN71_001615"/>
<evidence type="ECO:0000256" key="6">
    <source>
        <dbReference type="SAM" id="SignalP"/>
    </source>
</evidence>